<comment type="caution">
    <text evidence="1">The sequence shown here is derived from an EMBL/GenBank/DDBJ whole genome shotgun (WGS) entry which is preliminary data.</text>
</comment>
<dbReference type="EMBL" id="LXQA010259311">
    <property type="protein sequence ID" value="MCI38744.1"/>
    <property type="molecule type" value="Genomic_DNA"/>
</dbReference>
<proteinExistence type="predicted"/>
<organism evidence="1 2">
    <name type="scientific">Trifolium medium</name>
    <dbReference type="NCBI Taxonomy" id="97028"/>
    <lineage>
        <taxon>Eukaryota</taxon>
        <taxon>Viridiplantae</taxon>
        <taxon>Streptophyta</taxon>
        <taxon>Embryophyta</taxon>
        <taxon>Tracheophyta</taxon>
        <taxon>Spermatophyta</taxon>
        <taxon>Magnoliopsida</taxon>
        <taxon>eudicotyledons</taxon>
        <taxon>Gunneridae</taxon>
        <taxon>Pentapetalae</taxon>
        <taxon>rosids</taxon>
        <taxon>fabids</taxon>
        <taxon>Fabales</taxon>
        <taxon>Fabaceae</taxon>
        <taxon>Papilionoideae</taxon>
        <taxon>50 kb inversion clade</taxon>
        <taxon>NPAAA clade</taxon>
        <taxon>Hologalegina</taxon>
        <taxon>IRL clade</taxon>
        <taxon>Trifolieae</taxon>
        <taxon>Trifolium</taxon>
    </lineage>
</organism>
<evidence type="ECO:0000313" key="2">
    <source>
        <dbReference type="Proteomes" id="UP000265520"/>
    </source>
</evidence>
<accession>A0A392RRM4</accession>
<feature type="non-terminal residue" evidence="1">
    <location>
        <position position="113"/>
    </location>
</feature>
<dbReference type="Proteomes" id="UP000265520">
    <property type="component" value="Unassembled WGS sequence"/>
</dbReference>
<reference evidence="1 2" key="1">
    <citation type="journal article" date="2018" name="Front. Plant Sci.">
        <title>Red Clover (Trifolium pratense) and Zigzag Clover (T. medium) - A Picture of Genomic Similarities and Differences.</title>
        <authorList>
            <person name="Dluhosova J."/>
            <person name="Istvanek J."/>
            <person name="Nedelnik J."/>
            <person name="Repkova J."/>
        </authorList>
    </citation>
    <scope>NUCLEOTIDE SEQUENCE [LARGE SCALE GENOMIC DNA]</scope>
    <source>
        <strain evidence="2">cv. 10/8</strain>
        <tissue evidence="1">Leaf</tissue>
    </source>
</reference>
<dbReference type="AlphaFoldDB" id="A0A392RRM4"/>
<name>A0A392RRM4_9FABA</name>
<protein>
    <submittedName>
        <fullName evidence="1">Transcription factor</fullName>
    </submittedName>
</protein>
<evidence type="ECO:0000313" key="1">
    <source>
        <dbReference type="EMBL" id="MCI38744.1"/>
    </source>
</evidence>
<keyword evidence="2" id="KW-1185">Reference proteome</keyword>
<sequence>MIEILEKVGENITEVIVRADGSLKEEVLMESDDMSHSYEKELQEYSTCSSDNVVDTCEIEDRKPFQASFPTKDDFWVGVELKAKGHNQFLSPRLIHRTPAVIQALPVQSQTLV</sequence>